<evidence type="ECO:0000256" key="6">
    <source>
        <dbReference type="SAM" id="Phobius"/>
    </source>
</evidence>
<keyword evidence="4 8" id="KW-0808">Transferase</keyword>
<dbReference type="GO" id="GO:0000156">
    <property type="term" value="F:phosphorelay response regulator activity"/>
    <property type="evidence" value="ECO:0007669"/>
    <property type="project" value="TreeGrafter"/>
</dbReference>
<evidence type="ECO:0000313" key="9">
    <source>
        <dbReference type="Proteomes" id="UP000001953"/>
    </source>
</evidence>
<organism evidence="8 9">
    <name type="scientific">Nitrobacter hamburgensis (strain DSM 10229 / NCIMB 13809 / X14)</name>
    <dbReference type="NCBI Taxonomy" id="323097"/>
    <lineage>
        <taxon>Bacteria</taxon>
        <taxon>Pseudomonadati</taxon>
        <taxon>Pseudomonadota</taxon>
        <taxon>Alphaproteobacteria</taxon>
        <taxon>Hyphomicrobiales</taxon>
        <taxon>Nitrobacteraceae</taxon>
        <taxon>Nitrobacter</taxon>
    </lineage>
</organism>
<sequence length="532" mass="58579">MVRHGSRAGEQLGLSKAEHAPMAVTAAKSSRHALGQVILLAAGLVVLTLISATSVYLVNKAREDAGSALHSMEVENEISLAQLEMRRAESAQRGFLLTQHPDFRSAFERAASHIPSSFERLKALTVDNPHHQQRLKEMIPQANQRIQQLRHSIDLALANRHDEIVEIARQEAGRDAMGQIRDLGSEMRAEEDRVFAERTASADASQSLSASITSIGSGLVVVFAGLSIFLVRRSSRARDVAEAQLRDNNLNLESTVEQRTSDLREANDEIQRFAYIVSHDLRSPLVNIMGFTSELEELRGDIFRRIADLRQPGGLPPPAEDPAAAVEPVLDEPDKQLSQDFTEALGFIKSSIAKMDRLISAILSLNREGRREFHPAAIAMRDLIENIASTVAHQAAEADAQIRVEPLPDIVSDRLAVEQIFSNLIDNALKYLKSDRPGDIAIRGRRKLGFTIFEVTDNGRGIDPKDHQRIFDLFRRAGPQDRPGQGIGLAHARTLVRRLGGTMSVSSELHTGSTFTVTLPTAWAGVDQDKQS</sequence>
<comment type="catalytic activity">
    <reaction evidence="1">
        <text>ATP + protein L-histidine = ADP + protein N-phospho-L-histidine.</text>
        <dbReference type="EC" id="2.7.13.3"/>
    </reaction>
</comment>
<keyword evidence="6" id="KW-0812">Transmembrane</keyword>
<dbReference type="InterPro" id="IPR003594">
    <property type="entry name" value="HATPase_dom"/>
</dbReference>
<dbReference type="CDD" id="cd00075">
    <property type="entry name" value="HATPase"/>
    <property type="match status" value="1"/>
</dbReference>
<keyword evidence="6" id="KW-0472">Membrane</keyword>
<evidence type="ECO:0000313" key="8">
    <source>
        <dbReference type="EMBL" id="ABE62982.1"/>
    </source>
</evidence>
<reference evidence="8 9" key="1">
    <citation type="submission" date="2006-03" db="EMBL/GenBank/DDBJ databases">
        <title>Complete sequence of chromosome of Nitrobacter hamburgensis X14.</title>
        <authorList>
            <consortium name="US DOE Joint Genome Institute"/>
            <person name="Copeland A."/>
            <person name="Lucas S."/>
            <person name="Lapidus A."/>
            <person name="Barry K."/>
            <person name="Detter J.C."/>
            <person name="Glavina del Rio T."/>
            <person name="Hammon N."/>
            <person name="Israni S."/>
            <person name="Dalin E."/>
            <person name="Tice H."/>
            <person name="Pitluck S."/>
            <person name="Chain P."/>
            <person name="Malfatti S."/>
            <person name="Shin M."/>
            <person name="Vergez L."/>
            <person name="Schmutz J."/>
            <person name="Larimer F."/>
            <person name="Land M."/>
            <person name="Hauser L."/>
            <person name="Kyrpides N."/>
            <person name="Ivanova N."/>
            <person name="Ward B."/>
            <person name="Arp D."/>
            <person name="Klotz M."/>
            <person name="Stein L."/>
            <person name="O'Mullan G."/>
            <person name="Starkenburg S."/>
            <person name="Sayavedra L."/>
            <person name="Poret-Peterson A.T."/>
            <person name="Gentry M.E."/>
            <person name="Bruce D."/>
            <person name="Richardson P."/>
        </authorList>
    </citation>
    <scope>NUCLEOTIDE SEQUENCE [LARGE SCALE GENOMIC DNA]</scope>
    <source>
        <strain evidence="9">DSM 10229 / NCIMB 13809 / X14</strain>
    </source>
</reference>
<proteinExistence type="predicted"/>
<dbReference type="Pfam" id="PF02518">
    <property type="entry name" value="HATPase_c"/>
    <property type="match status" value="1"/>
</dbReference>
<dbReference type="SUPFAM" id="SSF47384">
    <property type="entry name" value="Homodimeric domain of signal transducing histidine kinase"/>
    <property type="match status" value="1"/>
</dbReference>
<dbReference type="eggNOG" id="COG5278">
    <property type="taxonomic scope" value="Bacteria"/>
</dbReference>
<keyword evidence="5 8" id="KW-0418">Kinase</keyword>
<dbReference type="GO" id="GO:0000155">
    <property type="term" value="F:phosphorelay sensor kinase activity"/>
    <property type="evidence" value="ECO:0007669"/>
    <property type="project" value="InterPro"/>
</dbReference>
<dbReference type="eggNOG" id="COG4251">
    <property type="taxonomic scope" value="Bacteria"/>
</dbReference>
<dbReference type="SUPFAM" id="SSF55874">
    <property type="entry name" value="ATPase domain of HSP90 chaperone/DNA topoisomerase II/histidine kinase"/>
    <property type="match status" value="1"/>
</dbReference>
<dbReference type="InterPro" id="IPR003661">
    <property type="entry name" value="HisK_dim/P_dom"/>
</dbReference>
<evidence type="ECO:0000256" key="3">
    <source>
        <dbReference type="ARBA" id="ARBA00022553"/>
    </source>
</evidence>
<feature type="transmembrane region" description="Helical" evidence="6">
    <location>
        <begin position="208"/>
        <end position="231"/>
    </location>
</feature>
<dbReference type="GO" id="GO:0030295">
    <property type="term" value="F:protein kinase activator activity"/>
    <property type="evidence" value="ECO:0007669"/>
    <property type="project" value="TreeGrafter"/>
</dbReference>
<evidence type="ECO:0000256" key="5">
    <source>
        <dbReference type="ARBA" id="ARBA00022777"/>
    </source>
</evidence>
<dbReference type="SMART" id="SM00387">
    <property type="entry name" value="HATPase_c"/>
    <property type="match status" value="1"/>
</dbReference>
<dbReference type="HOGENOM" id="CLU_000445_114_71_5"/>
<dbReference type="InterPro" id="IPR007891">
    <property type="entry name" value="CHASE3"/>
</dbReference>
<feature type="transmembrane region" description="Helical" evidence="6">
    <location>
        <begin position="37"/>
        <end position="58"/>
    </location>
</feature>
<dbReference type="PRINTS" id="PR00344">
    <property type="entry name" value="BCTRLSENSOR"/>
</dbReference>
<dbReference type="Proteomes" id="UP000001953">
    <property type="component" value="Chromosome"/>
</dbReference>
<evidence type="ECO:0000256" key="1">
    <source>
        <dbReference type="ARBA" id="ARBA00000085"/>
    </source>
</evidence>
<dbReference type="InterPro" id="IPR005467">
    <property type="entry name" value="His_kinase_dom"/>
</dbReference>
<keyword evidence="9" id="KW-1185">Reference proteome</keyword>
<dbReference type="GO" id="GO:0007234">
    <property type="term" value="P:osmosensory signaling via phosphorelay pathway"/>
    <property type="evidence" value="ECO:0007669"/>
    <property type="project" value="TreeGrafter"/>
</dbReference>
<dbReference type="CDD" id="cd00082">
    <property type="entry name" value="HisKA"/>
    <property type="match status" value="1"/>
</dbReference>
<evidence type="ECO:0000259" key="7">
    <source>
        <dbReference type="PROSITE" id="PS50109"/>
    </source>
</evidence>
<dbReference type="InterPro" id="IPR050351">
    <property type="entry name" value="BphY/WalK/GraS-like"/>
</dbReference>
<dbReference type="Gene3D" id="3.30.565.10">
    <property type="entry name" value="Histidine kinase-like ATPase, C-terminal domain"/>
    <property type="match status" value="1"/>
</dbReference>
<dbReference type="PROSITE" id="PS50109">
    <property type="entry name" value="HIS_KIN"/>
    <property type="match status" value="1"/>
</dbReference>
<dbReference type="Pfam" id="PF05227">
    <property type="entry name" value="CHASE3"/>
    <property type="match status" value="1"/>
</dbReference>
<name>Q1QLB5_NITHX</name>
<gene>
    <name evidence="8" type="ordered locus">Nham_2190</name>
</gene>
<dbReference type="Gene3D" id="1.10.287.130">
    <property type="match status" value="1"/>
</dbReference>
<dbReference type="PANTHER" id="PTHR42878:SF15">
    <property type="entry name" value="BACTERIOPHYTOCHROME"/>
    <property type="match status" value="1"/>
</dbReference>
<accession>Q1QLB5</accession>
<keyword evidence="3" id="KW-0597">Phosphoprotein</keyword>
<dbReference type="SMART" id="SM00388">
    <property type="entry name" value="HisKA"/>
    <property type="match status" value="1"/>
</dbReference>
<dbReference type="KEGG" id="nha:Nham_2190"/>
<evidence type="ECO:0000256" key="2">
    <source>
        <dbReference type="ARBA" id="ARBA00012438"/>
    </source>
</evidence>
<dbReference type="STRING" id="323097.Nham_2190"/>
<feature type="domain" description="Histidine kinase" evidence="7">
    <location>
        <begin position="276"/>
        <end position="523"/>
    </location>
</feature>
<dbReference type="PANTHER" id="PTHR42878">
    <property type="entry name" value="TWO-COMPONENT HISTIDINE KINASE"/>
    <property type="match status" value="1"/>
</dbReference>
<dbReference type="CDD" id="cd19410">
    <property type="entry name" value="HK9-like_sensor"/>
    <property type="match status" value="1"/>
</dbReference>
<dbReference type="AlphaFoldDB" id="Q1QLB5"/>
<evidence type="ECO:0000256" key="4">
    <source>
        <dbReference type="ARBA" id="ARBA00022679"/>
    </source>
</evidence>
<dbReference type="EMBL" id="CP000319">
    <property type="protein sequence ID" value="ABE62982.1"/>
    <property type="molecule type" value="Genomic_DNA"/>
</dbReference>
<dbReference type="InterPro" id="IPR036097">
    <property type="entry name" value="HisK_dim/P_sf"/>
</dbReference>
<dbReference type="InterPro" id="IPR004358">
    <property type="entry name" value="Sig_transdc_His_kin-like_C"/>
</dbReference>
<dbReference type="InterPro" id="IPR036890">
    <property type="entry name" value="HATPase_C_sf"/>
</dbReference>
<protein>
    <recommendedName>
        <fullName evidence="2">histidine kinase</fullName>
        <ecNumber evidence="2">2.7.13.3</ecNumber>
    </recommendedName>
</protein>
<dbReference type="EC" id="2.7.13.3" evidence="2"/>
<keyword evidence="6" id="KW-1133">Transmembrane helix</keyword>